<reference evidence="2 3" key="1">
    <citation type="submission" date="2022-10" db="EMBL/GenBank/DDBJ databases">
        <title>Aestuariibacter sp. AA17 isolated from Montipora capitata coral fragment.</title>
        <authorList>
            <person name="Emsley S.A."/>
            <person name="Pfannmuller K.M."/>
            <person name="Loughran R.M."/>
            <person name="Shlafstein M."/>
            <person name="Papke E."/>
            <person name="Saw J.H."/>
            <person name="Ushijima B."/>
            <person name="Videau P."/>
        </authorList>
    </citation>
    <scope>NUCLEOTIDE SEQUENCE [LARGE SCALE GENOMIC DNA]</scope>
    <source>
        <strain evidence="2 3">AA17</strain>
    </source>
</reference>
<accession>A0ABT3A6P7</accession>
<feature type="transmembrane region" description="Helical" evidence="1">
    <location>
        <begin position="35"/>
        <end position="55"/>
    </location>
</feature>
<dbReference type="InterPro" id="IPR008407">
    <property type="entry name" value="Brnchd-chn_aa_trnsp_AzlD"/>
</dbReference>
<dbReference type="EMBL" id="JAOWKX010000002">
    <property type="protein sequence ID" value="MCV2884026.1"/>
    <property type="molecule type" value="Genomic_DNA"/>
</dbReference>
<comment type="caution">
    <text evidence="2">The sequence shown here is derived from an EMBL/GenBank/DDBJ whole genome shotgun (WGS) entry which is preliminary data.</text>
</comment>
<organism evidence="2 3">
    <name type="scientific">Fluctibacter corallii</name>
    <dbReference type="NCBI Taxonomy" id="2984329"/>
    <lineage>
        <taxon>Bacteria</taxon>
        <taxon>Pseudomonadati</taxon>
        <taxon>Pseudomonadota</taxon>
        <taxon>Gammaproteobacteria</taxon>
        <taxon>Alteromonadales</taxon>
        <taxon>Alteromonadaceae</taxon>
        <taxon>Fluctibacter</taxon>
    </lineage>
</organism>
<dbReference type="RefSeq" id="WP_263711238.1">
    <property type="nucleotide sequence ID" value="NZ_JAOWKX010000002.1"/>
</dbReference>
<evidence type="ECO:0000256" key="1">
    <source>
        <dbReference type="SAM" id="Phobius"/>
    </source>
</evidence>
<sequence>MISIILGMALVTFFTRALFIMLPERHSLPKKMIEAMTFAPQVVLTAIVVSTVSDLAKNKGSLEYILLMFGSMLLAMSLSYKTKNLSLSVIAGLACFFGIQALI</sequence>
<evidence type="ECO:0000313" key="3">
    <source>
        <dbReference type="Proteomes" id="UP001652504"/>
    </source>
</evidence>
<dbReference type="Pfam" id="PF05437">
    <property type="entry name" value="AzlD"/>
    <property type="match status" value="1"/>
</dbReference>
<dbReference type="Proteomes" id="UP001652504">
    <property type="component" value="Unassembled WGS sequence"/>
</dbReference>
<feature type="transmembrane region" description="Helical" evidence="1">
    <location>
        <begin position="62"/>
        <end position="79"/>
    </location>
</feature>
<protein>
    <submittedName>
        <fullName evidence="2">AzlD domain-containing protein</fullName>
    </submittedName>
</protein>
<keyword evidence="1" id="KW-0812">Transmembrane</keyword>
<keyword evidence="3" id="KW-1185">Reference proteome</keyword>
<proteinExistence type="predicted"/>
<name>A0ABT3A6P7_9ALTE</name>
<keyword evidence="1" id="KW-1133">Transmembrane helix</keyword>
<evidence type="ECO:0000313" key="2">
    <source>
        <dbReference type="EMBL" id="MCV2884026.1"/>
    </source>
</evidence>
<gene>
    <name evidence="2" type="ORF">OE749_04900</name>
</gene>
<keyword evidence="1" id="KW-0472">Membrane</keyword>
<feature type="transmembrane region" description="Helical" evidence="1">
    <location>
        <begin position="85"/>
        <end position="102"/>
    </location>
</feature>